<feature type="transmembrane region" description="Helical" evidence="7">
    <location>
        <begin position="95"/>
        <end position="115"/>
    </location>
</feature>
<organism evidence="8 9">
    <name type="scientific">Murimonas intestini</name>
    <dbReference type="NCBI Taxonomy" id="1337051"/>
    <lineage>
        <taxon>Bacteria</taxon>
        <taxon>Bacillati</taxon>
        <taxon>Bacillota</taxon>
        <taxon>Clostridia</taxon>
        <taxon>Lachnospirales</taxon>
        <taxon>Lachnospiraceae</taxon>
        <taxon>Murimonas</taxon>
    </lineage>
</organism>
<keyword evidence="8" id="KW-0131">Cell cycle</keyword>
<name>A0AB73TAQ2_9FIRM</name>
<comment type="caution">
    <text evidence="8">The sequence shown here is derived from an EMBL/GenBank/DDBJ whole genome shotgun (WGS) entry which is preliminary data.</text>
</comment>
<feature type="transmembrane region" description="Helical" evidence="7">
    <location>
        <begin position="252"/>
        <end position="273"/>
    </location>
</feature>
<evidence type="ECO:0000256" key="6">
    <source>
        <dbReference type="SAM" id="MobiDB-lite"/>
    </source>
</evidence>
<dbReference type="GO" id="GO:0008360">
    <property type="term" value="P:regulation of cell shape"/>
    <property type="evidence" value="ECO:0007669"/>
    <property type="project" value="UniProtKB-KW"/>
</dbReference>
<dbReference type="PANTHER" id="PTHR30474:SF3">
    <property type="entry name" value="PEPTIDOGLYCAN GLYCOSYLTRANSFERASE RODA"/>
    <property type="match status" value="1"/>
</dbReference>
<dbReference type="GO" id="GO:0015648">
    <property type="term" value="F:lipid-linked peptidoglycan transporter activity"/>
    <property type="evidence" value="ECO:0007669"/>
    <property type="project" value="TreeGrafter"/>
</dbReference>
<feature type="transmembrane region" description="Helical" evidence="7">
    <location>
        <begin position="151"/>
        <end position="169"/>
    </location>
</feature>
<keyword evidence="3" id="KW-0133">Cell shape</keyword>
<dbReference type="RefSeq" id="WP_109624753.1">
    <property type="nucleotide sequence ID" value="NZ_JANKBI010000001.1"/>
</dbReference>
<dbReference type="InterPro" id="IPR001182">
    <property type="entry name" value="FtsW/RodA"/>
</dbReference>
<evidence type="ECO:0000256" key="5">
    <source>
        <dbReference type="ARBA" id="ARBA00023136"/>
    </source>
</evidence>
<gene>
    <name evidence="8" type="ORF">C7383_101748</name>
</gene>
<evidence type="ECO:0000256" key="2">
    <source>
        <dbReference type="ARBA" id="ARBA00022692"/>
    </source>
</evidence>
<dbReference type="GO" id="GO:0051301">
    <property type="term" value="P:cell division"/>
    <property type="evidence" value="ECO:0007669"/>
    <property type="project" value="UniProtKB-KW"/>
</dbReference>
<feature type="compositionally biased region" description="Low complexity" evidence="6">
    <location>
        <begin position="443"/>
        <end position="459"/>
    </location>
</feature>
<feature type="transmembrane region" description="Helical" evidence="7">
    <location>
        <begin position="67"/>
        <end position="88"/>
    </location>
</feature>
<dbReference type="EMBL" id="QGGY01000001">
    <property type="protein sequence ID" value="PWJ79367.1"/>
    <property type="molecule type" value="Genomic_DNA"/>
</dbReference>
<proteinExistence type="predicted"/>
<accession>A0AB73TAQ2</accession>
<dbReference type="PANTHER" id="PTHR30474">
    <property type="entry name" value="CELL CYCLE PROTEIN"/>
    <property type="match status" value="1"/>
</dbReference>
<feature type="transmembrane region" description="Helical" evidence="7">
    <location>
        <begin position="121"/>
        <end position="139"/>
    </location>
</feature>
<feature type="transmembrane region" description="Helical" evidence="7">
    <location>
        <begin position="338"/>
        <end position="361"/>
    </location>
</feature>
<keyword evidence="8" id="KW-0132">Cell division</keyword>
<sequence>MVSLIIEVSKYLLILLAAIYTMQSYVAFRKRGEAQEFLFLRQNVLMFAIHFVAFMVLYLQMEESQLLYFYGAQVIYLAATLVLFRNLYPRASKLIINNMCMLSSISFIMLTRLSLDQSIKQFKILAAATVIALFVPVIIRKMHILKKLTWAYVVLGIGMLGVVLVLAQTTGGAKLSISLGGFSFQPSEFVKIIFVFAVAGLLTAAKDFKHVVIATAVAAVHVLILVVSTDLGSALIFFVTYLIMLYVSTRKLWYLGAGAGAGSVAAVAAYFLFGHVKTRVAVWRDPFASYEGGGYQIAQSLFAIGAGGWFGTGLFQGSPESIPIVEQDFMFAAVTEELGGIFSLCLILICMSCFIMIVNIAMRLTDEYYRLVALGLGCMYAVQVFLTIGGAMKFIPMTGVTLPLVSYGGSSVVSTMVMFAIIQGLYILREDEEDRFEEDQEGYYDGYYEDGYYQDYPPEGYEDEYYGGPYDPYKRQ</sequence>
<feature type="transmembrane region" description="Helical" evidence="7">
    <location>
        <begin position="12"/>
        <end position="28"/>
    </location>
</feature>
<evidence type="ECO:0000313" key="8">
    <source>
        <dbReference type="EMBL" id="PWJ79367.1"/>
    </source>
</evidence>
<dbReference type="AlphaFoldDB" id="A0AB73TAQ2"/>
<dbReference type="Proteomes" id="UP000245412">
    <property type="component" value="Unassembled WGS sequence"/>
</dbReference>
<dbReference type="Pfam" id="PF01098">
    <property type="entry name" value="FTSW_RODA_SPOVE"/>
    <property type="match status" value="1"/>
</dbReference>
<evidence type="ECO:0000256" key="7">
    <source>
        <dbReference type="SAM" id="Phobius"/>
    </source>
</evidence>
<feature type="transmembrane region" description="Helical" evidence="7">
    <location>
        <begin position="294"/>
        <end position="318"/>
    </location>
</feature>
<feature type="compositionally biased region" description="Low complexity" evidence="6">
    <location>
        <begin position="466"/>
        <end position="476"/>
    </location>
</feature>
<keyword evidence="5 7" id="KW-0472">Membrane</keyword>
<dbReference type="GO" id="GO:0005886">
    <property type="term" value="C:plasma membrane"/>
    <property type="evidence" value="ECO:0007669"/>
    <property type="project" value="TreeGrafter"/>
</dbReference>
<keyword evidence="9" id="KW-1185">Reference proteome</keyword>
<feature type="transmembrane region" description="Helical" evidence="7">
    <location>
        <begin position="217"/>
        <end position="246"/>
    </location>
</feature>
<feature type="transmembrane region" description="Helical" evidence="7">
    <location>
        <begin position="40"/>
        <end position="61"/>
    </location>
</feature>
<evidence type="ECO:0000313" key="9">
    <source>
        <dbReference type="Proteomes" id="UP000245412"/>
    </source>
</evidence>
<evidence type="ECO:0000256" key="4">
    <source>
        <dbReference type="ARBA" id="ARBA00022989"/>
    </source>
</evidence>
<keyword evidence="2 7" id="KW-0812">Transmembrane</keyword>
<comment type="subcellular location">
    <subcellularLocation>
        <location evidence="1">Membrane</location>
        <topology evidence="1">Multi-pass membrane protein</topology>
    </subcellularLocation>
</comment>
<feature type="transmembrane region" description="Helical" evidence="7">
    <location>
        <begin position="404"/>
        <end position="428"/>
    </location>
</feature>
<keyword evidence="4 7" id="KW-1133">Transmembrane helix</keyword>
<dbReference type="GO" id="GO:0032153">
    <property type="term" value="C:cell division site"/>
    <property type="evidence" value="ECO:0007669"/>
    <property type="project" value="TreeGrafter"/>
</dbReference>
<feature type="region of interest" description="Disordered" evidence="6">
    <location>
        <begin position="437"/>
        <end position="476"/>
    </location>
</feature>
<feature type="transmembrane region" description="Helical" evidence="7">
    <location>
        <begin position="368"/>
        <end position="392"/>
    </location>
</feature>
<protein>
    <submittedName>
        <fullName evidence="8">Cell division protein FtsW (Lipid II flippase)</fullName>
    </submittedName>
</protein>
<feature type="transmembrane region" description="Helical" evidence="7">
    <location>
        <begin position="189"/>
        <end position="205"/>
    </location>
</feature>
<evidence type="ECO:0000256" key="3">
    <source>
        <dbReference type="ARBA" id="ARBA00022960"/>
    </source>
</evidence>
<evidence type="ECO:0000256" key="1">
    <source>
        <dbReference type="ARBA" id="ARBA00004141"/>
    </source>
</evidence>
<reference evidence="8 9" key="1">
    <citation type="submission" date="2018-05" db="EMBL/GenBank/DDBJ databases">
        <authorList>
            <person name="Goeker M."/>
            <person name="Huntemann M."/>
            <person name="Clum A."/>
            <person name="Pillay M."/>
            <person name="Palaniappan K."/>
            <person name="Varghese N."/>
            <person name="Mikhailova N."/>
            <person name="Stamatis D."/>
            <person name="Reddy T."/>
            <person name="Daum C."/>
            <person name="Shapiro N."/>
            <person name="Ivanova N."/>
            <person name="Kyrpides N."/>
            <person name="Woyke T."/>
        </authorList>
    </citation>
    <scope>NUCLEOTIDE SEQUENCE [LARGE SCALE GENOMIC DNA]</scope>
    <source>
        <strain evidence="8 9">DSM 26524</strain>
    </source>
</reference>